<name>A0A2R3UAH2_9VIRU</name>
<sequence>MASGFDGMPCYSPLRAFQVGSGKPVFSPPALLARAIFLPCGRCVGCLLERSRQWAVRCMHEARLYDRNCFITLTFRDCSIDSLNLDYVFFQKFMKRLRFHYSPNLIRFFMCGEYGDINSRAHYHACLFNHDFDDKVVFRGELFRSPTLERLWPFGFSTIGALTFESAAYVARYVMKKEHGTPVRQILDVTTGELIEREHEFCAMSLKPGIGRGFIEKFVSDVYPEDHVVINGKDSKPPRYYDTYFESIRPEEFGRIKERRRKAADRQFDDNSPRRLRVKAAVAGARLGLKKRGKSF</sequence>
<proteinExistence type="predicted"/>
<protein>
    <submittedName>
        <fullName evidence="2">Replication protein VP4</fullName>
    </submittedName>
</protein>
<evidence type="ECO:0000313" key="2">
    <source>
        <dbReference type="EMBL" id="AVQ10173.1"/>
    </source>
</evidence>
<organism evidence="2">
    <name type="scientific">Gokushovirinae environmental samples</name>
    <dbReference type="NCBI Taxonomy" id="1478972"/>
    <lineage>
        <taxon>Viruses</taxon>
        <taxon>Monodnaviria</taxon>
        <taxon>Sangervirae</taxon>
        <taxon>Phixviricota</taxon>
        <taxon>Malgrandaviricetes</taxon>
        <taxon>Petitvirales</taxon>
        <taxon>Microviridae</taxon>
        <taxon>environmental samples</taxon>
    </lineage>
</organism>
<evidence type="ECO:0000259" key="1">
    <source>
        <dbReference type="Pfam" id="PF23343"/>
    </source>
</evidence>
<reference evidence="2" key="1">
    <citation type="submission" date="2018-03" db="EMBL/GenBank/DDBJ databases">
        <title>Twenty-four Novel Viral Genomes identified from the Dushanzi Mud Volcanic Sediment in Xinjiang, China.</title>
        <authorList>
            <person name="Han L."/>
        </authorList>
    </citation>
    <scope>NUCLEOTIDE SEQUENCE</scope>
</reference>
<dbReference type="InterPro" id="IPR056906">
    <property type="entry name" value="ORF2/G2P_dom"/>
</dbReference>
<dbReference type="EMBL" id="MH029515">
    <property type="protein sequence ID" value="AVQ10173.1"/>
    <property type="molecule type" value="Genomic_DNA"/>
</dbReference>
<feature type="domain" description="Replication-associated protein ORF2/G2P" evidence="1">
    <location>
        <begin position="68"/>
        <end position="177"/>
    </location>
</feature>
<dbReference type="Pfam" id="PF23343">
    <property type="entry name" value="REP_ORF2-G2P"/>
    <property type="match status" value="1"/>
</dbReference>
<accession>A0A2R3UAH2</accession>